<accession>A0A6P6X3Y4</accession>
<dbReference type="CDD" id="cd18809">
    <property type="entry name" value="SF1_C_RecD"/>
    <property type="match status" value="1"/>
</dbReference>
<dbReference type="Proteomes" id="UP001652660">
    <property type="component" value="Chromosome 4c"/>
</dbReference>
<evidence type="ECO:0008006" key="3">
    <source>
        <dbReference type="Google" id="ProtNLM"/>
    </source>
</evidence>
<proteinExistence type="predicted"/>
<dbReference type="GO" id="GO:0005657">
    <property type="term" value="C:replication fork"/>
    <property type="evidence" value="ECO:0007669"/>
    <property type="project" value="TreeGrafter"/>
</dbReference>
<dbReference type="AlphaFoldDB" id="A0A6P6X3Y4"/>
<protein>
    <recommendedName>
        <fullName evidence="3">ATP-dependent DNA helicase</fullName>
    </recommendedName>
</protein>
<dbReference type="PANTHER" id="PTHR23274">
    <property type="entry name" value="DNA HELICASE-RELATED"/>
    <property type="match status" value="1"/>
</dbReference>
<dbReference type="GeneID" id="113739149"/>
<reference evidence="2" key="2">
    <citation type="submission" date="2025-08" db="UniProtKB">
        <authorList>
            <consortium name="RefSeq"/>
        </authorList>
    </citation>
    <scope>IDENTIFICATION</scope>
    <source>
        <tissue evidence="2">Leaves</tissue>
    </source>
</reference>
<dbReference type="SUPFAM" id="SSF52540">
    <property type="entry name" value="P-loop containing nucleoside triphosphate hydrolases"/>
    <property type="match status" value="1"/>
</dbReference>
<dbReference type="FunFam" id="3.40.50.300:FF:002884">
    <property type="entry name" value="ATP-dependent DNA helicase"/>
    <property type="match status" value="1"/>
</dbReference>
<dbReference type="PANTHER" id="PTHR23274:SF50">
    <property type="entry name" value="ATP-DEPENDENT DNA HELICASE"/>
    <property type="match status" value="1"/>
</dbReference>
<dbReference type="OrthoDB" id="1934841at2759"/>
<name>A0A6P6X3Y4_COFAR</name>
<sequence>MISRCILTPKKSSLDDINDLLIERFPRQPFVFMSTDRTLNERDQGDYQDFLNPLNPKGLPPIKIAVGQHRGKRVILPRIPLQTSDNEKNGIPFKRTQFPVKLCFAMTINKSQGQTLDRVGIYLCELVLSHGQLYIALSRAKMASAVKVLIMPPTFSPANIVPESKTRNVVYRDILELAAK</sequence>
<reference evidence="1" key="1">
    <citation type="journal article" date="2025" name="Foods">
        <title>Unveiling the Microbial Signatures of Arabica Coffee Cherries: Insights into Ripeness Specific Diversity, Functional Traits, and Implications for Quality and Safety.</title>
        <authorList>
            <consortium name="RefSeq"/>
            <person name="Tenea G.N."/>
            <person name="Cifuentes V."/>
            <person name="Reyes P."/>
            <person name="Cevallos-Vallejos M."/>
        </authorList>
    </citation>
    <scope>NUCLEOTIDE SEQUENCE [LARGE SCALE GENOMIC DNA]</scope>
</reference>
<dbReference type="Gene3D" id="3.40.50.300">
    <property type="entry name" value="P-loop containing nucleotide triphosphate hydrolases"/>
    <property type="match status" value="1"/>
</dbReference>
<evidence type="ECO:0000313" key="1">
    <source>
        <dbReference type="Proteomes" id="UP001652660"/>
    </source>
</evidence>
<dbReference type="GO" id="GO:0006260">
    <property type="term" value="P:DNA replication"/>
    <property type="evidence" value="ECO:0007669"/>
    <property type="project" value="TreeGrafter"/>
</dbReference>
<dbReference type="InterPro" id="IPR027417">
    <property type="entry name" value="P-loop_NTPase"/>
</dbReference>
<keyword evidence="1" id="KW-1185">Reference proteome</keyword>
<dbReference type="RefSeq" id="XP_027122194.1">
    <property type="nucleotide sequence ID" value="XM_027266393.1"/>
</dbReference>
<organism evidence="1 2">
    <name type="scientific">Coffea arabica</name>
    <name type="common">Arabian coffee</name>
    <dbReference type="NCBI Taxonomy" id="13443"/>
    <lineage>
        <taxon>Eukaryota</taxon>
        <taxon>Viridiplantae</taxon>
        <taxon>Streptophyta</taxon>
        <taxon>Embryophyta</taxon>
        <taxon>Tracheophyta</taxon>
        <taxon>Spermatophyta</taxon>
        <taxon>Magnoliopsida</taxon>
        <taxon>eudicotyledons</taxon>
        <taxon>Gunneridae</taxon>
        <taxon>Pentapetalae</taxon>
        <taxon>asterids</taxon>
        <taxon>lamiids</taxon>
        <taxon>Gentianales</taxon>
        <taxon>Rubiaceae</taxon>
        <taxon>Ixoroideae</taxon>
        <taxon>Gardenieae complex</taxon>
        <taxon>Bertiereae - Coffeeae clade</taxon>
        <taxon>Coffeeae</taxon>
        <taxon>Coffea</taxon>
    </lineage>
</organism>
<gene>
    <name evidence="2" type="primary">LOC113739149</name>
</gene>
<evidence type="ECO:0000313" key="2">
    <source>
        <dbReference type="RefSeq" id="XP_027122194.1"/>
    </source>
</evidence>